<comment type="similarity">
    <text evidence="7 10">Belongs to the HD-ZIP homeobox family. Class I subfamily.</text>
</comment>
<dbReference type="Pfam" id="PF02183">
    <property type="entry name" value="HALZ"/>
    <property type="match status" value="1"/>
</dbReference>
<dbReference type="PROSITE" id="PS50071">
    <property type="entry name" value="HOMEOBOX_2"/>
    <property type="match status" value="1"/>
</dbReference>
<dbReference type="Proteomes" id="UP001396334">
    <property type="component" value="Unassembled WGS sequence"/>
</dbReference>
<keyword evidence="5 10" id="KW-0804">Transcription</keyword>
<dbReference type="PRINTS" id="PR00031">
    <property type="entry name" value="HTHREPRESSR"/>
</dbReference>
<evidence type="ECO:0000256" key="3">
    <source>
        <dbReference type="ARBA" id="ARBA00023125"/>
    </source>
</evidence>
<comment type="caution">
    <text evidence="14">The sequence shown here is derived from an EMBL/GenBank/DDBJ whole genome shotgun (WGS) entry which is preliminary data.</text>
</comment>
<name>A0ABR2RI32_9ROSI</name>
<dbReference type="PANTHER" id="PTHR24326:SF538">
    <property type="entry name" value="HOMEOBOX-LEUCINE ZIPPER PROTEIN HAT7"/>
    <property type="match status" value="1"/>
</dbReference>
<dbReference type="Pfam" id="PF00046">
    <property type="entry name" value="Homeodomain"/>
    <property type="match status" value="1"/>
</dbReference>
<organism evidence="14 15">
    <name type="scientific">Hibiscus sabdariffa</name>
    <name type="common">roselle</name>
    <dbReference type="NCBI Taxonomy" id="183260"/>
    <lineage>
        <taxon>Eukaryota</taxon>
        <taxon>Viridiplantae</taxon>
        <taxon>Streptophyta</taxon>
        <taxon>Embryophyta</taxon>
        <taxon>Tracheophyta</taxon>
        <taxon>Spermatophyta</taxon>
        <taxon>Magnoliopsida</taxon>
        <taxon>eudicotyledons</taxon>
        <taxon>Gunneridae</taxon>
        <taxon>Pentapetalae</taxon>
        <taxon>rosids</taxon>
        <taxon>malvids</taxon>
        <taxon>Malvales</taxon>
        <taxon>Malvaceae</taxon>
        <taxon>Malvoideae</taxon>
        <taxon>Hibiscus</taxon>
    </lineage>
</organism>
<evidence type="ECO:0000313" key="15">
    <source>
        <dbReference type="Proteomes" id="UP001396334"/>
    </source>
</evidence>
<feature type="region of interest" description="Disordered" evidence="12">
    <location>
        <begin position="45"/>
        <end position="71"/>
    </location>
</feature>
<keyword evidence="6 8" id="KW-0539">Nucleus</keyword>
<feature type="coiled-coil region" evidence="11">
    <location>
        <begin position="114"/>
        <end position="162"/>
    </location>
</feature>
<dbReference type="InterPro" id="IPR001356">
    <property type="entry name" value="HD"/>
</dbReference>
<keyword evidence="2 10" id="KW-0805">Transcription regulation</keyword>
<evidence type="ECO:0000313" key="14">
    <source>
        <dbReference type="EMBL" id="KAK9012571.1"/>
    </source>
</evidence>
<gene>
    <name evidence="14" type="ORF">V6N11_040616</name>
</gene>
<keyword evidence="11" id="KW-0175">Coiled coil</keyword>
<reference evidence="14 15" key="1">
    <citation type="journal article" date="2024" name="G3 (Bethesda)">
        <title>Genome assembly of Hibiscus sabdariffa L. provides insights into metabolisms of medicinal natural products.</title>
        <authorList>
            <person name="Kim T."/>
        </authorList>
    </citation>
    <scope>NUCLEOTIDE SEQUENCE [LARGE SCALE GENOMIC DNA]</scope>
    <source>
        <strain evidence="14">TK-2024</strain>
        <tissue evidence="14">Old leaves</tissue>
    </source>
</reference>
<dbReference type="InterPro" id="IPR003106">
    <property type="entry name" value="Leu_zip_homeo"/>
</dbReference>
<dbReference type="PANTHER" id="PTHR24326">
    <property type="entry name" value="HOMEOBOX-LEUCINE ZIPPER PROTEIN"/>
    <property type="match status" value="1"/>
</dbReference>
<dbReference type="InterPro" id="IPR045224">
    <property type="entry name" value="HDZip_class_I_plant"/>
</dbReference>
<evidence type="ECO:0000256" key="11">
    <source>
        <dbReference type="SAM" id="Coils"/>
    </source>
</evidence>
<dbReference type="Gene3D" id="1.10.10.60">
    <property type="entry name" value="Homeodomain-like"/>
    <property type="match status" value="1"/>
</dbReference>
<accession>A0ABR2RI32</accession>
<evidence type="ECO:0000256" key="8">
    <source>
        <dbReference type="PROSITE-ProRule" id="PRU00108"/>
    </source>
</evidence>
<evidence type="ECO:0000256" key="7">
    <source>
        <dbReference type="ARBA" id="ARBA00025748"/>
    </source>
</evidence>
<dbReference type="PROSITE" id="PS00027">
    <property type="entry name" value="HOMEOBOX_1"/>
    <property type="match status" value="1"/>
</dbReference>
<feature type="DNA-binding region" description="Homeobox" evidence="8">
    <location>
        <begin position="64"/>
        <end position="123"/>
    </location>
</feature>
<keyword evidence="15" id="KW-1185">Reference proteome</keyword>
<dbReference type="CDD" id="cd00086">
    <property type="entry name" value="homeodomain"/>
    <property type="match status" value="1"/>
</dbReference>
<sequence>MAFPPHAFMFQTLHQDQNPDHLPSPFSLNSLSPQLFHGVGKLEQVLHGGHGNGDDELSDDGSHHGEKKKRLNTEQVRALEKSFELGNKLDPETKLQLAKELGLKPRQIAIWFQNRRARCKNKQLEKDYDALKQLFEAIKADNHALQAQNRKLTAELLSLKNKDSNETRINEGSCSNGSQDSRDVNLDISRTTLTASSTRPQPTMAQLLQCSSKPDLLKLDPVAQEDPSLACHLLNGADEQQGFWPWAEQSIRFPLN</sequence>
<dbReference type="InterPro" id="IPR000047">
    <property type="entry name" value="HTH_motif"/>
</dbReference>
<evidence type="ECO:0000256" key="10">
    <source>
        <dbReference type="RuleBase" id="RU369038"/>
    </source>
</evidence>
<evidence type="ECO:0000256" key="2">
    <source>
        <dbReference type="ARBA" id="ARBA00023015"/>
    </source>
</evidence>
<comment type="subcellular location">
    <subcellularLocation>
        <location evidence="1 8 9">Nucleus</location>
    </subcellularLocation>
</comment>
<evidence type="ECO:0000259" key="13">
    <source>
        <dbReference type="PROSITE" id="PS50071"/>
    </source>
</evidence>
<dbReference type="InterPro" id="IPR009057">
    <property type="entry name" value="Homeodomain-like_sf"/>
</dbReference>
<dbReference type="SUPFAM" id="SSF46689">
    <property type="entry name" value="Homeodomain-like"/>
    <property type="match status" value="1"/>
</dbReference>
<feature type="domain" description="Homeobox" evidence="13">
    <location>
        <begin position="62"/>
        <end position="122"/>
    </location>
</feature>
<evidence type="ECO:0000256" key="9">
    <source>
        <dbReference type="RuleBase" id="RU000682"/>
    </source>
</evidence>
<dbReference type="EMBL" id="JBBPBN010000022">
    <property type="protein sequence ID" value="KAK9012571.1"/>
    <property type="molecule type" value="Genomic_DNA"/>
</dbReference>
<protein>
    <recommendedName>
        <fullName evidence="10">Homeobox-leucine zipper protein</fullName>
    </recommendedName>
    <alternativeName>
        <fullName evidence="10">HD-ZIP protein</fullName>
    </alternativeName>
    <alternativeName>
        <fullName evidence="10">Homeodomain transcription factor</fullName>
    </alternativeName>
</protein>
<keyword evidence="4 8" id="KW-0371">Homeobox</keyword>
<evidence type="ECO:0000256" key="1">
    <source>
        <dbReference type="ARBA" id="ARBA00004123"/>
    </source>
</evidence>
<dbReference type="SMART" id="SM00389">
    <property type="entry name" value="HOX"/>
    <property type="match status" value="1"/>
</dbReference>
<evidence type="ECO:0000256" key="4">
    <source>
        <dbReference type="ARBA" id="ARBA00023155"/>
    </source>
</evidence>
<dbReference type="InterPro" id="IPR017970">
    <property type="entry name" value="Homeobox_CS"/>
</dbReference>
<evidence type="ECO:0000256" key="12">
    <source>
        <dbReference type="SAM" id="MobiDB-lite"/>
    </source>
</evidence>
<evidence type="ECO:0000256" key="6">
    <source>
        <dbReference type="ARBA" id="ARBA00023242"/>
    </source>
</evidence>
<comment type="function">
    <text evidence="10">Transcription factor.</text>
</comment>
<evidence type="ECO:0000256" key="5">
    <source>
        <dbReference type="ARBA" id="ARBA00023163"/>
    </source>
</evidence>
<proteinExistence type="inferred from homology"/>
<keyword evidence="3 8" id="KW-0238">DNA-binding</keyword>